<evidence type="ECO:0000313" key="2">
    <source>
        <dbReference type="Proteomes" id="UP001157418"/>
    </source>
</evidence>
<keyword evidence="2" id="KW-1185">Reference proteome</keyword>
<protein>
    <submittedName>
        <fullName evidence="1">Uncharacterized protein</fullName>
    </submittedName>
</protein>
<name>A0AAU9NUJ5_9ASTR</name>
<reference evidence="1 2" key="1">
    <citation type="submission" date="2022-01" db="EMBL/GenBank/DDBJ databases">
        <authorList>
            <person name="Xiong W."/>
            <person name="Schranz E."/>
        </authorList>
    </citation>
    <scope>NUCLEOTIDE SEQUENCE [LARGE SCALE GENOMIC DNA]</scope>
</reference>
<dbReference type="Proteomes" id="UP001157418">
    <property type="component" value="Unassembled WGS sequence"/>
</dbReference>
<dbReference type="AlphaFoldDB" id="A0AAU9NUJ5"/>
<comment type="caution">
    <text evidence="1">The sequence shown here is derived from an EMBL/GenBank/DDBJ whole genome shotgun (WGS) entry which is preliminary data.</text>
</comment>
<dbReference type="EMBL" id="CAKMRJ010005412">
    <property type="protein sequence ID" value="CAH1441584.1"/>
    <property type="molecule type" value="Genomic_DNA"/>
</dbReference>
<gene>
    <name evidence="1" type="ORF">LVIROSA_LOCUS27632</name>
</gene>
<evidence type="ECO:0000313" key="1">
    <source>
        <dbReference type="EMBL" id="CAH1441584.1"/>
    </source>
</evidence>
<accession>A0AAU9NUJ5</accession>
<sequence length="105" mass="12459">MLPRGVVGNVHLRWRFYRLKLTEKEGVPLLLNGNSHLRWCLACFDQQQRGCCLLNFIEKKNNILWGVAWQFTKQKNKTDRRDSLAVCFGLIKENQRRRIQGENML</sequence>
<organism evidence="1 2">
    <name type="scientific">Lactuca virosa</name>
    <dbReference type="NCBI Taxonomy" id="75947"/>
    <lineage>
        <taxon>Eukaryota</taxon>
        <taxon>Viridiplantae</taxon>
        <taxon>Streptophyta</taxon>
        <taxon>Embryophyta</taxon>
        <taxon>Tracheophyta</taxon>
        <taxon>Spermatophyta</taxon>
        <taxon>Magnoliopsida</taxon>
        <taxon>eudicotyledons</taxon>
        <taxon>Gunneridae</taxon>
        <taxon>Pentapetalae</taxon>
        <taxon>asterids</taxon>
        <taxon>campanulids</taxon>
        <taxon>Asterales</taxon>
        <taxon>Asteraceae</taxon>
        <taxon>Cichorioideae</taxon>
        <taxon>Cichorieae</taxon>
        <taxon>Lactucinae</taxon>
        <taxon>Lactuca</taxon>
    </lineage>
</organism>
<proteinExistence type="predicted"/>